<sequence>MKSCSLRLKRESILCVSVCVRECVFVCVFVSLCVCECVRECVCVYQEEVRAALCPPFHKTKNLKWRKKRSTAAVPEWKGSLPHAGNVKEPIEYFRCLLSRNIIEEMVFQSNLYAIQCDPTMPLNVTFEEMEQFLGICFHMSVHGLPHTRMFWSTKTRVDCVADTMSMKRWEAIKRFLHFANNDEQVPAGHPGYDKLFKVRPLLTALQESFNHIPMDEHLCVDEQIIPFKGKSQLKQYIPMKPKRWGYKIFVLCDGNGIAYNFDFYTGPIAAVEGFPDLGASGNIVLKLASIVPMYMSHRMFYDNWFCSVDLQVQLEKAGIHSVGTVRQNRLAGCTFTEDKVMKTYRRGTYEEKETTHDGTALTAVKWFDNRPVILLSTFAAATPTSTVKRWDKKKKEVITVTRPNIIQLYNESMGGVDLLDSLIALYRTKIRSKKWYHRIVFHMMDMTVVESWLLYRRDCKDVGLTQNAQLSLLDFKIDIAHCLCKENKGGLKRKGRPSPVYLFRSTIVCCCRMATYHKVP</sequence>
<dbReference type="PANTHER" id="PTHR47272">
    <property type="entry name" value="DDE_TNP_1_7 DOMAIN-CONTAINING PROTEIN"/>
    <property type="match status" value="1"/>
</dbReference>
<evidence type="ECO:0000313" key="3">
    <source>
        <dbReference type="Proteomes" id="UP000472260"/>
    </source>
</evidence>
<feature type="domain" description="PiggyBac transposable element-derived protein" evidence="1">
    <location>
        <begin position="90"/>
        <end position="453"/>
    </location>
</feature>
<evidence type="ECO:0000313" key="2">
    <source>
        <dbReference type="Ensembl" id="ENSSANP00000017474.1"/>
    </source>
</evidence>
<keyword evidence="3" id="KW-1185">Reference proteome</keyword>
<proteinExistence type="predicted"/>
<dbReference type="Proteomes" id="UP000472260">
    <property type="component" value="Unassembled WGS sequence"/>
</dbReference>
<evidence type="ECO:0000259" key="1">
    <source>
        <dbReference type="Pfam" id="PF13843"/>
    </source>
</evidence>
<dbReference type="AlphaFoldDB" id="A0A671LD02"/>
<name>A0A671LD02_9TELE</name>
<reference evidence="2" key="1">
    <citation type="submission" date="2025-05" db="UniProtKB">
        <authorList>
            <consortium name="Ensembl"/>
        </authorList>
    </citation>
    <scope>IDENTIFICATION</scope>
</reference>
<organism evidence="2 3">
    <name type="scientific">Sinocyclocheilus anshuiensis</name>
    <dbReference type="NCBI Taxonomy" id="1608454"/>
    <lineage>
        <taxon>Eukaryota</taxon>
        <taxon>Metazoa</taxon>
        <taxon>Chordata</taxon>
        <taxon>Craniata</taxon>
        <taxon>Vertebrata</taxon>
        <taxon>Euteleostomi</taxon>
        <taxon>Actinopterygii</taxon>
        <taxon>Neopterygii</taxon>
        <taxon>Teleostei</taxon>
        <taxon>Ostariophysi</taxon>
        <taxon>Cypriniformes</taxon>
        <taxon>Cyprinidae</taxon>
        <taxon>Cyprininae</taxon>
        <taxon>Sinocyclocheilus</taxon>
    </lineage>
</organism>
<dbReference type="Pfam" id="PF13843">
    <property type="entry name" value="DDE_Tnp_1_7"/>
    <property type="match status" value="1"/>
</dbReference>
<protein>
    <recommendedName>
        <fullName evidence="1">PiggyBac transposable element-derived protein domain-containing protein</fullName>
    </recommendedName>
</protein>
<dbReference type="Ensembl" id="ENSSANT00000022492.1">
    <property type="protein sequence ID" value="ENSSANP00000021115.1"/>
    <property type="gene ID" value="ENSSANG00000010958.1"/>
</dbReference>
<dbReference type="PANTHER" id="PTHR47272:SF1">
    <property type="entry name" value="PIGGYBAC TRANSPOSABLE ELEMENT-DERIVED PROTEIN 3-LIKE"/>
    <property type="match status" value="1"/>
</dbReference>
<dbReference type="InterPro" id="IPR029526">
    <property type="entry name" value="PGBD"/>
</dbReference>
<dbReference type="Ensembl" id="ENSSANT00000018661.1">
    <property type="protein sequence ID" value="ENSSANP00000017474.1"/>
    <property type="gene ID" value="ENSSANG00000009189.1"/>
</dbReference>
<accession>A0A671LD02</accession>